<dbReference type="GO" id="GO:0034511">
    <property type="term" value="F:U3 snoRNA binding"/>
    <property type="evidence" value="ECO:0007669"/>
    <property type="project" value="InterPro"/>
</dbReference>
<proteinExistence type="predicted"/>
<dbReference type="PANTHER" id="PTHR12933">
    <property type="entry name" value="ORF PROTEIN-RELATED"/>
    <property type="match status" value="1"/>
</dbReference>
<feature type="chain" id="PRO_5035190358" description="UTP25 NTP hydrolase-like domain-containing protein" evidence="1">
    <location>
        <begin position="27"/>
        <end position="98"/>
    </location>
</feature>
<dbReference type="EMBL" id="JAAALK010000082">
    <property type="protein sequence ID" value="KAG8085039.1"/>
    <property type="molecule type" value="Genomic_DNA"/>
</dbReference>
<dbReference type="GO" id="GO:0019843">
    <property type="term" value="F:rRNA binding"/>
    <property type="evidence" value="ECO:0007669"/>
    <property type="project" value="TreeGrafter"/>
</dbReference>
<name>A0A8J5W8V8_ZIZPA</name>
<feature type="signal peptide" evidence="1">
    <location>
        <begin position="1"/>
        <end position="26"/>
    </location>
</feature>
<organism evidence="3 4">
    <name type="scientific">Zizania palustris</name>
    <name type="common">Northern wild rice</name>
    <dbReference type="NCBI Taxonomy" id="103762"/>
    <lineage>
        <taxon>Eukaryota</taxon>
        <taxon>Viridiplantae</taxon>
        <taxon>Streptophyta</taxon>
        <taxon>Embryophyta</taxon>
        <taxon>Tracheophyta</taxon>
        <taxon>Spermatophyta</taxon>
        <taxon>Magnoliopsida</taxon>
        <taxon>Liliopsida</taxon>
        <taxon>Poales</taxon>
        <taxon>Poaceae</taxon>
        <taxon>BOP clade</taxon>
        <taxon>Oryzoideae</taxon>
        <taxon>Oryzeae</taxon>
        <taxon>Zizaniinae</taxon>
        <taxon>Zizania</taxon>
    </lineage>
</organism>
<feature type="domain" description="UTP25 NTP hydrolase-like" evidence="2">
    <location>
        <begin position="6"/>
        <end position="39"/>
    </location>
</feature>
<dbReference type="InterPro" id="IPR053940">
    <property type="entry name" value="UTP25_NTPase-like"/>
</dbReference>
<protein>
    <recommendedName>
        <fullName evidence="2">UTP25 NTP hydrolase-like domain-containing protein</fullName>
    </recommendedName>
</protein>
<comment type="caution">
    <text evidence="3">The sequence shown here is derived from an EMBL/GenBank/DDBJ whole genome shotgun (WGS) entry which is preliminary data.</text>
</comment>
<dbReference type="GO" id="GO:0032040">
    <property type="term" value="C:small-subunit processome"/>
    <property type="evidence" value="ECO:0007669"/>
    <property type="project" value="TreeGrafter"/>
</dbReference>
<dbReference type="AlphaFoldDB" id="A0A8J5W8V8"/>
<dbReference type="PANTHER" id="PTHR12933:SF0">
    <property type="entry name" value="U3 SMALL NUCLEOLAR RNA-ASSOCIATED PROTEIN 25 HOMOLOG"/>
    <property type="match status" value="1"/>
</dbReference>
<dbReference type="InterPro" id="IPR010678">
    <property type="entry name" value="UTP25"/>
</dbReference>
<accession>A0A8J5W8V8</accession>
<dbReference type="Pfam" id="PF22916">
    <property type="entry name" value="UTP25_NTPase-like"/>
    <property type="match status" value="1"/>
</dbReference>
<keyword evidence="1" id="KW-0732">Signal</keyword>
<evidence type="ECO:0000259" key="2">
    <source>
        <dbReference type="Pfam" id="PF22916"/>
    </source>
</evidence>
<dbReference type="Proteomes" id="UP000729402">
    <property type="component" value="Unassembled WGS sequence"/>
</dbReference>
<evidence type="ECO:0000313" key="4">
    <source>
        <dbReference type="Proteomes" id="UP000729402"/>
    </source>
</evidence>
<keyword evidence="4" id="KW-1185">Reference proteome</keyword>
<reference evidence="3" key="1">
    <citation type="journal article" date="2021" name="bioRxiv">
        <title>Whole Genome Assembly and Annotation of Northern Wild Rice, Zizania palustris L., Supports a Whole Genome Duplication in the Zizania Genus.</title>
        <authorList>
            <person name="Haas M."/>
            <person name="Kono T."/>
            <person name="Macchietto M."/>
            <person name="Millas R."/>
            <person name="McGilp L."/>
            <person name="Shao M."/>
            <person name="Duquette J."/>
            <person name="Hirsch C.N."/>
            <person name="Kimball J."/>
        </authorList>
    </citation>
    <scope>NUCLEOTIDE SEQUENCE</scope>
    <source>
        <tissue evidence="3">Fresh leaf tissue</tissue>
    </source>
</reference>
<gene>
    <name evidence="3" type="ORF">GUJ93_ZPchr0010g10447</name>
</gene>
<sequence>MVLGSACMLLSQTILLSSYLTPEMNALFNGLCLNYEGKVKLTTEYKGVLSKIQFEAPQVYERFDASSITEADDARFDHFCRRSVLLSFYGMFPCVARS</sequence>
<evidence type="ECO:0000256" key="1">
    <source>
        <dbReference type="SAM" id="SignalP"/>
    </source>
</evidence>
<reference evidence="3" key="2">
    <citation type="submission" date="2021-02" db="EMBL/GenBank/DDBJ databases">
        <authorList>
            <person name="Kimball J.A."/>
            <person name="Haas M.W."/>
            <person name="Macchietto M."/>
            <person name="Kono T."/>
            <person name="Duquette J."/>
            <person name="Shao M."/>
        </authorList>
    </citation>
    <scope>NUCLEOTIDE SEQUENCE</scope>
    <source>
        <tissue evidence="3">Fresh leaf tissue</tissue>
    </source>
</reference>
<evidence type="ECO:0000313" key="3">
    <source>
        <dbReference type="EMBL" id="KAG8085039.1"/>
    </source>
</evidence>
<dbReference type="GO" id="GO:0000462">
    <property type="term" value="P:maturation of SSU-rRNA from tricistronic rRNA transcript (SSU-rRNA, 5.8S rRNA, LSU-rRNA)"/>
    <property type="evidence" value="ECO:0007669"/>
    <property type="project" value="TreeGrafter"/>
</dbReference>
<dbReference type="OrthoDB" id="10264378at2759"/>